<reference evidence="1" key="1">
    <citation type="submission" date="2019-01" db="EMBL/GenBank/DDBJ databases">
        <title>Genomic signatures and co-occurrence patterns of the ultra-small Saccharimodia (Patescibacteria phylum) suggest a symbiotic lifestyle.</title>
        <authorList>
            <person name="Lemos L."/>
            <person name="Medeiros J."/>
            <person name="Andreote F."/>
            <person name="Fernandes G."/>
            <person name="Varani A."/>
            <person name="Oliveira G."/>
            <person name="Pylro V."/>
        </authorList>
    </citation>
    <scope>NUCLEOTIDE SEQUENCE [LARGE SCALE GENOMIC DNA]</scope>
    <source>
        <strain evidence="1">AMD02</strain>
    </source>
</reference>
<proteinExistence type="predicted"/>
<evidence type="ECO:0000313" key="2">
    <source>
        <dbReference type="Proteomes" id="UP000289257"/>
    </source>
</evidence>
<dbReference type="EMBL" id="SCKX01000001">
    <property type="protein sequence ID" value="RWZ78913.1"/>
    <property type="molecule type" value="Genomic_DNA"/>
</dbReference>
<keyword evidence="2" id="KW-1185">Reference proteome</keyword>
<protein>
    <submittedName>
        <fullName evidence="1">Uncharacterized protein</fullName>
    </submittedName>
</protein>
<sequence length="304" mass="30838">MAYIPPNPNGQATSANSAPVVIASDQSPIVVSSSNQTAVSTVSWTSATAVNTTLMLVVTDLNVATLTMSNTATMTAGVLTFEVSPDSGTSWFSIAMARIDSYTVETTYTLNTIANRAWSTSVDAFTNFRVRLSTAITGTGTATLKIAAQSAAVEPIVTIGQSVAASLQMTVGAALPAGTNQIGKVTILPQSSGAATTFTLLSAATTNATLVKASAGALFMITATNNSGTVAFLKFYNKASAPTVGTDTPVLTFLLPSNGGLAVPVPVTGIQFSTGIGFAITGLAPATDTTAVTLNQVQVNGAYF</sequence>
<accession>A0A4Q0AIJ9</accession>
<gene>
    <name evidence="1" type="ORF">EOT05_04190</name>
</gene>
<comment type="caution">
    <text evidence="1">The sequence shown here is derived from an EMBL/GenBank/DDBJ whole genome shotgun (WGS) entry which is preliminary data.</text>
</comment>
<name>A0A4Q0AIJ9_9BACT</name>
<dbReference type="Proteomes" id="UP000289257">
    <property type="component" value="Unassembled WGS sequence"/>
</dbReference>
<evidence type="ECO:0000313" key="1">
    <source>
        <dbReference type="EMBL" id="RWZ78913.1"/>
    </source>
</evidence>
<dbReference type="AlphaFoldDB" id="A0A4Q0AIJ9"/>
<organism evidence="1 2">
    <name type="scientific">Candidatus Microsaccharimonas sossegonensis</name>
    <dbReference type="NCBI Taxonomy" id="2506948"/>
    <lineage>
        <taxon>Bacteria</taxon>
        <taxon>Candidatus Saccharimonadota</taxon>
        <taxon>Candidatus Saccharimonadia</taxon>
        <taxon>Candidatus Saccharimonadales</taxon>
        <taxon>Candidatus Saccharimonadaceae</taxon>
        <taxon>Candidatus Microsaccharimonas</taxon>
    </lineage>
</organism>